<proteinExistence type="predicted"/>
<evidence type="ECO:0000313" key="2">
    <source>
        <dbReference type="EMBL" id="MFC0410992.1"/>
    </source>
</evidence>
<sequence>MSKSDAWMPLYIGDYLADTMHLTAQEHGAYLLLLMHYWRNGPLPDDARMLSGIAKVERREWEREVGPVLRRFFTAEGGFLRQKRLDAERERANGVSGKRSKAADARWNKVREAKQEQSTSNANAPANASSVHMPGTSQSQSQSEEPSLRSGHAGGVPPLVEASAPVDARAYLWREGRAAFSRLTGKPEKQAGRMLGRWLQQAGDDCTVVTQVLADAEAHRPVDPIAWIEAAIAHRMGRRPGAQPEFRNGFLQNLADDRAAAAEGENPLLTNRFLPGGENRRAR</sequence>
<feature type="region of interest" description="Disordered" evidence="1">
    <location>
        <begin position="89"/>
        <end position="161"/>
    </location>
</feature>
<reference evidence="2 3" key="1">
    <citation type="submission" date="2024-09" db="EMBL/GenBank/DDBJ databases">
        <authorList>
            <person name="Sun Q."/>
            <person name="Mori K."/>
        </authorList>
    </citation>
    <scope>NUCLEOTIDE SEQUENCE [LARGE SCALE GENOMIC DNA]</scope>
    <source>
        <strain evidence="2 3">TBRC 5777</strain>
    </source>
</reference>
<evidence type="ECO:0000256" key="1">
    <source>
        <dbReference type="SAM" id="MobiDB-lite"/>
    </source>
</evidence>
<dbReference type="RefSeq" id="WP_377046746.1">
    <property type="nucleotide sequence ID" value="NZ_JBHLUN010000033.1"/>
</dbReference>
<comment type="caution">
    <text evidence="2">The sequence shown here is derived from an EMBL/GenBank/DDBJ whole genome shotgun (WGS) entry which is preliminary data.</text>
</comment>
<name>A0ABV6JZ32_9PROT</name>
<evidence type="ECO:0000313" key="3">
    <source>
        <dbReference type="Proteomes" id="UP001589865"/>
    </source>
</evidence>
<gene>
    <name evidence="2" type="ORF">ACFFGY_22330</name>
</gene>
<protein>
    <submittedName>
        <fullName evidence="2">YdaU family protein</fullName>
    </submittedName>
</protein>
<organism evidence="2 3">
    <name type="scientific">Roseomonas elaeocarpi</name>
    <dbReference type="NCBI Taxonomy" id="907779"/>
    <lineage>
        <taxon>Bacteria</taxon>
        <taxon>Pseudomonadati</taxon>
        <taxon>Pseudomonadota</taxon>
        <taxon>Alphaproteobacteria</taxon>
        <taxon>Acetobacterales</taxon>
        <taxon>Roseomonadaceae</taxon>
        <taxon>Roseomonas</taxon>
    </lineage>
</organism>
<accession>A0ABV6JZ32</accession>
<dbReference type="InterPro" id="IPR010781">
    <property type="entry name" value="DUF1376"/>
</dbReference>
<dbReference type="Pfam" id="PF07120">
    <property type="entry name" value="DUF1376"/>
    <property type="match status" value="1"/>
</dbReference>
<dbReference type="Proteomes" id="UP001589865">
    <property type="component" value="Unassembled WGS sequence"/>
</dbReference>
<dbReference type="EMBL" id="JBHLUN010000033">
    <property type="protein sequence ID" value="MFC0410992.1"/>
    <property type="molecule type" value="Genomic_DNA"/>
</dbReference>
<keyword evidence="3" id="KW-1185">Reference proteome</keyword>
<feature type="compositionally biased region" description="Low complexity" evidence="1">
    <location>
        <begin position="118"/>
        <end position="130"/>
    </location>
</feature>
<feature type="compositionally biased region" description="Basic and acidic residues" evidence="1">
    <location>
        <begin position="101"/>
        <end position="115"/>
    </location>
</feature>